<dbReference type="InterPro" id="IPR024078">
    <property type="entry name" value="LmbE-like_dom_sf"/>
</dbReference>
<comment type="similarity">
    <text evidence="1">Belongs to the PIGL family.</text>
</comment>
<sequence length="484" mass="55571">MAGNLTTDFIEFLSEHKDEITKYFVYPYLILAVVVYLVFGSVRSFNYRAISSSVPQKVLLITAHPDDECMFMAPVVLSLVREGHLVSVLCLTTGNYYGLGEQRKGELLRSCELLGVGRQQVKVEDNSLYPDDPSVTWDEEAVSDRLRSTIYTIQPNAVITFDSSGISGHINHKAVHSALLSLCEQGIMPQYSRVFCLNSVNILRKYVSILDLPLSYVVSRNIYVSSPLAVLRSWRAMFAHRSQLTWFRILYLVFSRYMLINTLTEMYRYLKIPLVPCLHTTWSYLTQANGNRTKLTQTRANGYRTDLTQTQAKGYRTELAQRQANGNRTEPTQTQATGYRTERTQTQVNGYRTKLMQTQANVYKTELTQKQANGYITELTQKQANVYRPELTQTKANVYRTELNQTQANGDRTELTKTKAKGYRTKLTQTQVNGYRTKLMQTQANVYKTELMQTQDNEYRTELTQTQVNGDRTELTDTSQWEQD</sequence>
<evidence type="ECO:0000256" key="1">
    <source>
        <dbReference type="ARBA" id="ARBA00006066"/>
    </source>
</evidence>
<dbReference type="Pfam" id="PF02585">
    <property type="entry name" value="PIG-L"/>
    <property type="match status" value="1"/>
</dbReference>
<dbReference type="OrthoDB" id="440160at2759"/>
<evidence type="ECO:0000256" key="2">
    <source>
        <dbReference type="ARBA" id="ARBA00012176"/>
    </source>
</evidence>
<dbReference type="PANTHER" id="PTHR12993">
    <property type="entry name" value="N-ACETYLGLUCOSAMINYL-PHOSPHATIDYLINOSITOL DE-N-ACETYLASE-RELATED"/>
    <property type="match status" value="1"/>
</dbReference>
<comment type="caution">
    <text evidence="4">The sequence shown here is derived from an EMBL/GenBank/DDBJ whole genome shotgun (WGS) entry which is preliminary data.</text>
</comment>
<dbReference type="STRING" id="6573.A0A210QD72"/>
<dbReference type="GO" id="GO:0016020">
    <property type="term" value="C:membrane"/>
    <property type="evidence" value="ECO:0007669"/>
    <property type="project" value="GOC"/>
</dbReference>
<dbReference type="PANTHER" id="PTHR12993:SF11">
    <property type="entry name" value="N-ACETYLGLUCOSAMINYL-PHOSPHATIDYLINOSITOL DE-N-ACETYLASE"/>
    <property type="match status" value="1"/>
</dbReference>
<dbReference type="EMBL" id="NEDP02004104">
    <property type="protein sequence ID" value="OWF46675.1"/>
    <property type="molecule type" value="Genomic_DNA"/>
</dbReference>
<dbReference type="Gene3D" id="3.40.50.10320">
    <property type="entry name" value="LmbE-like"/>
    <property type="match status" value="1"/>
</dbReference>
<reference evidence="4 5" key="1">
    <citation type="journal article" date="2017" name="Nat. Ecol. Evol.">
        <title>Scallop genome provides insights into evolution of bilaterian karyotype and development.</title>
        <authorList>
            <person name="Wang S."/>
            <person name="Zhang J."/>
            <person name="Jiao W."/>
            <person name="Li J."/>
            <person name="Xun X."/>
            <person name="Sun Y."/>
            <person name="Guo X."/>
            <person name="Huan P."/>
            <person name="Dong B."/>
            <person name="Zhang L."/>
            <person name="Hu X."/>
            <person name="Sun X."/>
            <person name="Wang J."/>
            <person name="Zhao C."/>
            <person name="Wang Y."/>
            <person name="Wang D."/>
            <person name="Huang X."/>
            <person name="Wang R."/>
            <person name="Lv J."/>
            <person name="Li Y."/>
            <person name="Zhang Z."/>
            <person name="Liu B."/>
            <person name="Lu W."/>
            <person name="Hui Y."/>
            <person name="Liang J."/>
            <person name="Zhou Z."/>
            <person name="Hou R."/>
            <person name="Li X."/>
            <person name="Liu Y."/>
            <person name="Li H."/>
            <person name="Ning X."/>
            <person name="Lin Y."/>
            <person name="Zhao L."/>
            <person name="Xing Q."/>
            <person name="Dou J."/>
            <person name="Li Y."/>
            <person name="Mao J."/>
            <person name="Guo H."/>
            <person name="Dou H."/>
            <person name="Li T."/>
            <person name="Mu C."/>
            <person name="Jiang W."/>
            <person name="Fu Q."/>
            <person name="Fu X."/>
            <person name="Miao Y."/>
            <person name="Liu J."/>
            <person name="Yu Q."/>
            <person name="Li R."/>
            <person name="Liao H."/>
            <person name="Li X."/>
            <person name="Kong Y."/>
            <person name="Jiang Z."/>
            <person name="Chourrout D."/>
            <person name="Li R."/>
            <person name="Bao Z."/>
        </authorList>
    </citation>
    <scope>NUCLEOTIDE SEQUENCE [LARGE SCALE GENOMIC DNA]</scope>
    <source>
        <strain evidence="4 5">PY_sf001</strain>
    </source>
</reference>
<keyword evidence="5" id="KW-1185">Reference proteome</keyword>
<protein>
    <recommendedName>
        <fullName evidence="2">N-acetylglucosaminylphosphatidylinositol deacetylase</fullName>
        <ecNumber evidence="2">3.5.1.89</ecNumber>
    </recommendedName>
</protein>
<dbReference type="GO" id="GO:0000225">
    <property type="term" value="F:N-acetylglucosaminylphosphatidylinositol deacetylase activity"/>
    <property type="evidence" value="ECO:0007669"/>
    <property type="project" value="UniProtKB-EC"/>
</dbReference>
<proteinExistence type="inferred from homology"/>
<dbReference type="UniPathway" id="UPA00196"/>
<evidence type="ECO:0000256" key="3">
    <source>
        <dbReference type="SAM" id="Phobius"/>
    </source>
</evidence>
<keyword evidence="3" id="KW-0812">Transmembrane</keyword>
<dbReference type="InterPro" id="IPR003737">
    <property type="entry name" value="GlcNAc_PI_deacetylase-related"/>
</dbReference>
<dbReference type="EC" id="3.5.1.89" evidence="2"/>
<gene>
    <name evidence="4" type="ORF">KP79_PYT16118</name>
</gene>
<dbReference type="GO" id="GO:0006506">
    <property type="term" value="P:GPI anchor biosynthetic process"/>
    <property type="evidence" value="ECO:0007669"/>
    <property type="project" value="UniProtKB-UniPathway"/>
</dbReference>
<name>A0A210QD72_MIZYE</name>
<dbReference type="AlphaFoldDB" id="A0A210QD72"/>
<keyword evidence="3" id="KW-1133">Transmembrane helix</keyword>
<accession>A0A210QD72</accession>
<evidence type="ECO:0000313" key="4">
    <source>
        <dbReference type="EMBL" id="OWF46675.1"/>
    </source>
</evidence>
<organism evidence="4 5">
    <name type="scientific">Mizuhopecten yessoensis</name>
    <name type="common">Japanese scallop</name>
    <name type="synonym">Patinopecten yessoensis</name>
    <dbReference type="NCBI Taxonomy" id="6573"/>
    <lineage>
        <taxon>Eukaryota</taxon>
        <taxon>Metazoa</taxon>
        <taxon>Spiralia</taxon>
        <taxon>Lophotrochozoa</taxon>
        <taxon>Mollusca</taxon>
        <taxon>Bivalvia</taxon>
        <taxon>Autobranchia</taxon>
        <taxon>Pteriomorphia</taxon>
        <taxon>Pectinida</taxon>
        <taxon>Pectinoidea</taxon>
        <taxon>Pectinidae</taxon>
        <taxon>Mizuhopecten</taxon>
    </lineage>
</organism>
<evidence type="ECO:0000313" key="5">
    <source>
        <dbReference type="Proteomes" id="UP000242188"/>
    </source>
</evidence>
<dbReference type="GO" id="GO:0005783">
    <property type="term" value="C:endoplasmic reticulum"/>
    <property type="evidence" value="ECO:0007669"/>
    <property type="project" value="TreeGrafter"/>
</dbReference>
<keyword evidence="3" id="KW-0472">Membrane</keyword>
<dbReference type="SUPFAM" id="SSF102588">
    <property type="entry name" value="LmbE-like"/>
    <property type="match status" value="1"/>
</dbReference>
<dbReference type="Proteomes" id="UP000242188">
    <property type="component" value="Unassembled WGS sequence"/>
</dbReference>
<feature type="transmembrane region" description="Helical" evidence="3">
    <location>
        <begin position="23"/>
        <end position="42"/>
    </location>
</feature>